<feature type="chain" id="PRO_5045173781" evidence="1">
    <location>
        <begin position="28"/>
        <end position="71"/>
    </location>
</feature>
<comment type="caution">
    <text evidence="2">The sequence shown here is derived from an EMBL/GenBank/DDBJ whole genome shotgun (WGS) entry which is preliminary data.</text>
</comment>
<organism evidence="2 3">
    <name type="scientific">Ancylobacter amanitiformis</name>
    <dbReference type="NCBI Taxonomy" id="217069"/>
    <lineage>
        <taxon>Bacteria</taxon>
        <taxon>Pseudomonadati</taxon>
        <taxon>Pseudomonadota</taxon>
        <taxon>Alphaproteobacteria</taxon>
        <taxon>Hyphomicrobiales</taxon>
        <taxon>Xanthobacteraceae</taxon>
        <taxon>Ancylobacter</taxon>
    </lineage>
</organism>
<dbReference type="Proteomes" id="UP001235094">
    <property type="component" value="Unassembled WGS sequence"/>
</dbReference>
<sequence>MSKLILTAGAAAFVLAAAMLLPQVVLSDTSAVAASADAAMRQGYRTCFMERRLVSTGQPRIEMARRCVFDE</sequence>
<dbReference type="RefSeq" id="WP_306888914.1">
    <property type="nucleotide sequence ID" value="NZ_JAUSVR010000002.1"/>
</dbReference>
<feature type="signal peptide" evidence="1">
    <location>
        <begin position="1"/>
        <end position="27"/>
    </location>
</feature>
<protein>
    <submittedName>
        <fullName evidence="2">Uncharacterized protein</fullName>
    </submittedName>
</protein>
<evidence type="ECO:0000313" key="2">
    <source>
        <dbReference type="EMBL" id="MDQ0510172.1"/>
    </source>
</evidence>
<evidence type="ECO:0000313" key="3">
    <source>
        <dbReference type="Proteomes" id="UP001235094"/>
    </source>
</evidence>
<proteinExistence type="predicted"/>
<accession>A0ABU0LN87</accession>
<dbReference type="EMBL" id="JAUSVR010000002">
    <property type="protein sequence ID" value="MDQ0510172.1"/>
    <property type="molecule type" value="Genomic_DNA"/>
</dbReference>
<name>A0ABU0LN87_9HYPH</name>
<keyword evidence="3" id="KW-1185">Reference proteome</keyword>
<evidence type="ECO:0000256" key="1">
    <source>
        <dbReference type="SAM" id="SignalP"/>
    </source>
</evidence>
<keyword evidence="1" id="KW-0732">Signal</keyword>
<reference evidence="2 3" key="1">
    <citation type="submission" date="2023-07" db="EMBL/GenBank/DDBJ databases">
        <title>Genomic Encyclopedia of Type Strains, Phase IV (KMG-IV): sequencing the most valuable type-strain genomes for metagenomic binning, comparative biology and taxonomic classification.</title>
        <authorList>
            <person name="Goeker M."/>
        </authorList>
    </citation>
    <scope>NUCLEOTIDE SEQUENCE [LARGE SCALE GENOMIC DNA]</scope>
    <source>
        <strain evidence="2 3">DSM 15561</strain>
    </source>
</reference>
<gene>
    <name evidence="2" type="ORF">QOZ99_001053</name>
</gene>